<accession>G4ZV82</accession>
<dbReference type="InParanoid" id="G4ZV82"/>
<reference evidence="1 2" key="1">
    <citation type="journal article" date="2006" name="Science">
        <title>Phytophthora genome sequences uncover evolutionary origins and mechanisms of pathogenesis.</title>
        <authorList>
            <person name="Tyler B.M."/>
            <person name="Tripathy S."/>
            <person name="Zhang X."/>
            <person name="Dehal P."/>
            <person name="Jiang R.H."/>
            <person name="Aerts A."/>
            <person name="Arredondo F.D."/>
            <person name="Baxter L."/>
            <person name="Bensasson D."/>
            <person name="Beynon J.L."/>
            <person name="Chapman J."/>
            <person name="Damasceno C.M."/>
            <person name="Dorrance A.E."/>
            <person name="Dou D."/>
            <person name="Dickerman A.W."/>
            <person name="Dubchak I.L."/>
            <person name="Garbelotto M."/>
            <person name="Gijzen M."/>
            <person name="Gordon S.G."/>
            <person name="Govers F."/>
            <person name="Grunwald N.J."/>
            <person name="Huang W."/>
            <person name="Ivors K.L."/>
            <person name="Jones R.W."/>
            <person name="Kamoun S."/>
            <person name="Krampis K."/>
            <person name="Lamour K.H."/>
            <person name="Lee M.K."/>
            <person name="McDonald W.H."/>
            <person name="Medina M."/>
            <person name="Meijer H.J."/>
            <person name="Nordberg E.K."/>
            <person name="Maclean D.J."/>
            <person name="Ospina-Giraldo M.D."/>
            <person name="Morris P.F."/>
            <person name="Phuntumart V."/>
            <person name="Putnam N.H."/>
            <person name="Rash S."/>
            <person name="Rose J.K."/>
            <person name="Sakihama Y."/>
            <person name="Salamov A.A."/>
            <person name="Savidor A."/>
            <person name="Scheuring C.F."/>
            <person name="Smith B.M."/>
            <person name="Sobral B.W."/>
            <person name="Terry A."/>
            <person name="Torto-Alalibo T.A."/>
            <person name="Win J."/>
            <person name="Xu Z."/>
            <person name="Zhang H."/>
            <person name="Grigoriev I.V."/>
            <person name="Rokhsar D.S."/>
            <person name="Boore J.L."/>
        </authorList>
    </citation>
    <scope>NUCLEOTIDE SEQUENCE [LARGE SCALE GENOMIC DNA]</scope>
    <source>
        <strain evidence="1 2">P6497</strain>
    </source>
</reference>
<evidence type="ECO:0000313" key="2">
    <source>
        <dbReference type="Proteomes" id="UP000002640"/>
    </source>
</evidence>
<protein>
    <submittedName>
        <fullName evidence="1">Uncharacterized protein</fullName>
    </submittedName>
</protein>
<dbReference type="SMR" id="G4ZV82"/>
<name>G4ZV82_PHYSP</name>
<dbReference type="KEGG" id="psoj:PHYSODRAFT_303137"/>
<gene>
    <name evidence="1" type="ORF">PHYSODRAFT_303137</name>
</gene>
<dbReference type="Proteomes" id="UP000002640">
    <property type="component" value="Unassembled WGS sequence"/>
</dbReference>
<proteinExistence type="predicted"/>
<dbReference type="GeneID" id="20642231"/>
<sequence length="499" mass="57363">MEQQGEICNVTFARMGLDKTGKSLFSFDNFERLTQWLQYVVDLSAKDPTKGAFAMSTLAADYDDALAAQSPRTKDAAARLQTKQLQYWLATVKNPDDVMHVMKLDEVDVNILYSPELVETSLPNTRKTPADALEELRLGKKAFSYFYSPLNCLKALCTTVEPLLYIDAYNAKYPQAKTTIVETLSRTFEDPNLANVLSRAKHNAKIRTIATEVEAAQLDTLASRFKGRSLNQIFQIAKKYPTMENSAVAIQTAKMETYLASNQSPRGFQQDPPPHHLEESLFETFRFHYQNVNRVTRNGMNSLSTRQMDEAVEETWVKSWLKVKADPTSTFHFLDLYETQEALFNSKFKTWASEPFVDKRSLQVRRQLLRAEVLLCRIKRRKQNSVFEAVSEGIDHRGLLLMIQDVEVIHVYRFPTVPPHLRLRSLQFRGNLSRFIVILCCIEHHGHVAIAERPRQCLKTIVVFSWGYLADRRPTSCEILEDICWCRPSVKPDIYELVF</sequence>
<dbReference type="AlphaFoldDB" id="G4ZV82"/>
<evidence type="ECO:0000313" key="1">
    <source>
        <dbReference type="EMBL" id="EGZ13706.1"/>
    </source>
</evidence>
<organism evidence="1 2">
    <name type="scientific">Phytophthora sojae (strain P6497)</name>
    <name type="common">Soybean stem and root rot agent</name>
    <name type="synonym">Phytophthora megasperma f. sp. glycines</name>
    <dbReference type="NCBI Taxonomy" id="1094619"/>
    <lineage>
        <taxon>Eukaryota</taxon>
        <taxon>Sar</taxon>
        <taxon>Stramenopiles</taxon>
        <taxon>Oomycota</taxon>
        <taxon>Peronosporomycetes</taxon>
        <taxon>Peronosporales</taxon>
        <taxon>Peronosporaceae</taxon>
        <taxon>Phytophthora</taxon>
    </lineage>
</organism>
<dbReference type="RefSeq" id="XP_009531135.1">
    <property type="nucleotide sequence ID" value="XM_009532840.1"/>
</dbReference>
<keyword evidence="2" id="KW-1185">Reference proteome</keyword>
<dbReference type="EMBL" id="JH159156">
    <property type="protein sequence ID" value="EGZ13706.1"/>
    <property type="molecule type" value="Genomic_DNA"/>
</dbReference>